<organism evidence="6 7">
    <name type="scientific">Yersinia bercovieri</name>
    <dbReference type="NCBI Taxonomy" id="634"/>
    <lineage>
        <taxon>Bacteria</taxon>
        <taxon>Pseudomonadati</taxon>
        <taxon>Pseudomonadota</taxon>
        <taxon>Gammaproteobacteria</taxon>
        <taxon>Enterobacterales</taxon>
        <taxon>Yersiniaceae</taxon>
        <taxon>Yersinia</taxon>
    </lineage>
</organism>
<evidence type="ECO:0000256" key="4">
    <source>
        <dbReference type="SAM" id="Coils"/>
    </source>
</evidence>
<dbReference type="Pfam" id="PF05130">
    <property type="entry name" value="FlgN"/>
    <property type="match status" value="1"/>
</dbReference>
<comment type="similarity">
    <text evidence="2">Belongs to the FlgN family.</text>
</comment>
<evidence type="ECO:0000256" key="1">
    <source>
        <dbReference type="ARBA" id="ARBA00002397"/>
    </source>
</evidence>
<proteinExistence type="inferred from homology"/>
<dbReference type="InterPro" id="IPR007809">
    <property type="entry name" value="FlgN-like"/>
</dbReference>
<evidence type="ECO:0008006" key="8">
    <source>
        <dbReference type="Google" id="ProtNLM"/>
    </source>
</evidence>
<name>A0A2G4U6M9_YERBE</name>
<feature type="region of interest" description="Disordered" evidence="5">
    <location>
        <begin position="129"/>
        <end position="149"/>
    </location>
</feature>
<dbReference type="SUPFAM" id="SSF140566">
    <property type="entry name" value="FlgN-like"/>
    <property type="match status" value="1"/>
</dbReference>
<dbReference type="GO" id="GO:0044780">
    <property type="term" value="P:bacterial-type flagellum assembly"/>
    <property type="evidence" value="ECO:0007669"/>
    <property type="project" value="InterPro"/>
</dbReference>
<evidence type="ECO:0000313" key="6">
    <source>
        <dbReference type="EMBL" id="PHZ28971.1"/>
    </source>
</evidence>
<evidence type="ECO:0000313" key="7">
    <source>
        <dbReference type="Proteomes" id="UP000229378"/>
    </source>
</evidence>
<evidence type="ECO:0000256" key="2">
    <source>
        <dbReference type="ARBA" id="ARBA00007703"/>
    </source>
</evidence>
<comment type="caution">
    <text evidence="6">The sequence shown here is derived from an EMBL/GenBank/DDBJ whole genome shotgun (WGS) entry which is preliminary data.</text>
</comment>
<reference evidence="6 7" key="1">
    <citation type="submission" date="2017-10" db="EMBL/GenBank/DDBJ databases">
        <authorList>
            <person name="Banno H."/>
            <person name="Chua N.-H."/>
        </authorList>
    </citation>
    <scope>NUCLEOTIDE SEQUENCE [LARGE SCALE GENOMIC DNA]</scope>
    <source>
        <strain evidence="6 7">SCPM-O-B-7607</strain>
    </source>
</reference>
<comment type="function">
    <text evidence="1">Required for the efficient initiation of filament assembly.</text>
</comment>
<accession>A0A2G4U6M9</accession>
<feature type="coiled-coil region" evidence="4">
    <location>
        <begin position="3"/>
        <end position="30"/>
    </location>
</feature>
<keyword evidence="4" id="KW-0175">Coiled coil</keyword>
<gene>
    <name evidence="6" type="ORF">CS533_02995</name>
</gene>
<dbReference type="InterPro" id="IPR036679">
    <property type="entry name" value="FlgN-like_sf"/>
</dbReference>
<evidence type="ECO:0000256" key="5">
    <source>
        <dbReference type="SAM" id="MobiDB-lite"/>
    </source>
</evidence>
<dbReference type="EMBL" id="PEHN01000002">
    <property type="protein sequence ID" value="PHZ28971.1"/>
    <property type="molecule type" value="Genomic_DNA"/>
</dbReference>
<keyword evidence="3" id="KW-1005">Bacterial flagellum biogenesis</keyword>
<dbReference type="AlphaFoldDB" id="A0A2G4U6M9"/>
<protein>
    <recommendedName>
        <fullName evidence="8">Flagellar biosynthesis protein FlgN</fullName>
    </recommendedName>
</protein>
<dbReference type="Proteomes" id="UP000229378">
    <property type="component" value="Unassembled WGS sequence"/>
</dbReference>
<sequence>MKMENLRSILLKLEDSLEELEAILIEEANQLKRPQINPVSLQIVSDSKSQLLSTISHYDELRKQQEITLQHTAPYPKNARFSSYWKNITQKVKAADELNKKVYVLLDIHMQKANNLKNIVNKASTGSSLYGSEGHSNQPSSGKVYNISV</sequence>
<evidence type="ECO:0000256" key="3">
    <source>
        <dbReference type="ARBA" id="ARBA00022795"/>
    </source>
</evidence>